<accession>A0A286UXP4</accession>
<evidence type="ECO:0000313" key="2">
    <source>
        <dbReference type="Proteomes" id="UP000217199"/>
    </source>
</evidence>
<dbReference type="Proteomes" id="UP000217199">
    <property type="component" value="Unassembled WGS sequence"/>
</dbReference>
<sequence length="109" mass="13058">MLRAIFQQNSDKFLVITATAHLNISRRFFLVGLLESNKYKIEIKRWLHKFLIRVSSPDINEQCMDRDIVNTEFFPGWFLNPIHAKQESRLRYQPMTPDLFSNGSRRYDH</sequence>
<comment type="caution">
    <text evidence="1">The sequence shown here is derived from an EMBL/GenBank/DDBJ whole genome shotgun (WGS) entry which is preliminary data.</text>
</comment>
<evidence type="ECO:0000313" key="1">
    <source>
        <dbReference type="EMBL" id="PAV24225.1"/>
    </source>
</evidence>
<keyword evidence="2" id="KW-1185">Reference proteome</keyword>
<protein>
    <submittedName>
        <fullName evidence="1">Uncharacterized protein</fullName>
    </submittedName>
</protein>
<dbReference type="EMBL" id="NBII01000001">
    <property type="protein sequence ID" value="PAV24225.1"/>
    <property type="molecule type" value="Genomic_DNA"/>
</dbReference>
<dbReference type="InParanoid" id="A0A286UXP4"/>
<proteinExistence type="predicted"/>
<gene>
    <name evidence="1" type="ORF">PNOK_0129300</name>
</gene>
<dbReference type="AlphaFoldDB" id="A0A286UXP4"/>
<organism evidence="1 2">
    <name type="scientific">Pyrrhoderma noxium</name>
    <dbReference type="NCBI Taxonomy" id="2282107"/>
    <lineage>
        <taxon>Eukaryota</taxon>
        <taxon>Fungi</taxon>
        <taxon>Dikarya</taxon>
        <taxon>Basidiomycota</taxon>
        <taxon>Agaricomycotina</taxon>
        <taxon>Agaricomycetes</taxon>
        <taxon>Hymenochaetales</taxon>
        <taxon>Hymenochaetaceae</taxon>
        <taxon>Pyrrhoderma</taxon>
    </lineage>
</organism>
<name>A0A286UXP4_9AGAM</name>
<reference evidence="1 2" key="1">
    <citation type="journal article" date="2017" name="Mol. Ecol.">
        <title>Comparative and population genomic landscape of Phellinus noxius: A hypervariable fungus causing root rot in trees.</title>
        <authorList>
            <person name="Chung C.L."/>
            <person name="Lee T.J."/>
            <person name="Akiba M."/>
            <person name="Lee H.H."/>
            <person name="Kuo T.H."/>
            <person name="Liu D."/>
            <person name="Ke H.M."/>
            <person name="Yokoi T."/>
            <person name="Roa M.B."/>
            <person name="Lu M.J."/>
            <person name="Chang Y.Y."/>
            <person name="Ann P.J."/>
            <person name="Tsai J.N."/>
            <person name="Chen C.Y."/>
            <person name="Tzean S.S."/>
            <person name="Ota Y."/>
            <person name="Hattori T."/>
            <person name="Sahashi N."/>
            <person name="Liou R.F."/>
            <person name="Kikuchi T."/>
            <person name="Tsai I.J."/>
        </authorList>
    </citation>
    <scope>NUCLEOTIDE SEQUENCE [LARGE SCALE GENOMIC DNA]</scope>
    <source>
        <strain evidence="1 2">FFPRI411160</strain>
    </source>
</reference>